<dbReference type="Proteomes" id="UP000027192">
    <property type="component" value="Unassembled WGS sequence"/>
</dbReference>
<evidence type="ECO:0000313" key="2">
    <source>
        <dbReference type="Proteomes" id="UP000027192"/>
    </source>
</evidence>
<sequence length="190" mass="20249">MQNALRPYKGIRPTVGQHVYVDSSAVLVGDIHLADHSSIWPLVAARGDVNAIKIGERTNIQDGTVLHVTRKSDAKPDGHPLIIGDDVTIGHKAMLHGCQVGNRVLVGMGAILLDGAVIEDDVIIGAGTLVPPGKVLESGYLYVGSPAKQARPLTDAERAFLPQSADNYVRLKDEYLTEAESLQSIITSPS</sequence>
<accession>A0A066RLV3</accession>
<dbReference type="AlphaFoldDB" id="A0A066RLV3"/>
<dbReference type="CDD" id="cd04645">
    <property type="entry name" value="LbH_gamma_CA_like"/>
    <property type="match status" value="1"/>
</dbReference>
<dbReference type="InterPro" id="IPR050484">
    <property type="entry name" value="Transf_Hexapept/Carb_Anhydrase"/>
</dbReference>
<dbReference type="OrthoDB" id="9803036at2"/>
<dbReference type="InterPro" id="IPR047324">
    <property type="entry name" value="LbH_gamma_CA-like"/>
</dbReference>
<dbReference type="Pfam" id="PF00132">
    <property type="entry name" value="Hexapep"/>
    <property type="match status" value="1"/>
</dbReference>
<name>A0A066RLV3_9GAMM</name>
<dbReference type="EMBL" id="JMIB01000022">
    <property type="protein sequence ID" value="KDM91430.1"/>
    <property type="molecule type" value="Genomic_DNA"/>
</dbReference>
<dbReference type="RefSeq" id="WP_036752621.1">
    <property type="nucleotide sequence ID" value="NZ_JAGSGC010000017.1"/>
</dbReference>
<proteinExistence type="predicted"/>
<dbReference type="SUPFAM" id="SSF51161">
    <property type="entry name" value="Trimeric LpxA-like enzymes"/>
    <property type="match status" value="1"/>
</dbReference>
<dbReference type="Gene3D" id="2.160.10.10">
    <property type="entry name" value="Hexapeptide repeat proteins"/>
    <property type="match status" value="1"/>
</dbReference>
<comment type="caution">
    <text evidence="1">The sequence shown here is derived from an EMBL/GenBank/DDBJ whole genome shotgun (WGS) entry which is preliminary data.</text>
</comment>
<dbReference type="PANTHER" id="PTHR13061">
    <property type="entry name" value="DYNACTIN SUBUNIT P25"/>
    <property type="match status" value="1"/>
</dbReference>
<dbReference type="STRING" id="1654360.EA58_11745"/>
<organism evidence="1 2">
    <name type="scientific">Photobacterium galatheae</name>
    <dbReference type="NCBI Taxonomy" id="1654360"/>
    <lineage>
        <taxon>Bacteria</taxon>
        <taxon>Pseudomonadati</taxon>
        <taxon>Pseudomonadota</taxon>
        <taxon>Gammaproteobacteria</taxon>
        <taxon>Vibrionales</taxon>
        <taxon>Vibrionaceae</taxon>
        <taxon>Photobacterium</taxon>
    </lineage>
</organism>
<keyword evidence="2" id="KW-1185">Reference proteome</keyword>
<gene>
    <name evidence="1" type="ORF">EA58_11745</name>
</gene>
<evidence type="ECO:0000313" key="1">
    <source>
        <dbReference type="EMBL" id="KDM91430.1"/>
    </source>
</evidence>
<dbReference type="InterPro" id="IPR011004">
    <property type="entry name" value="Trimer_LpxA-like_sf"/>
</dbReference>
<dbReference type="InterPro" id="IPR001451">
    <property type="entry name" value="Hexapep"/>
</dbReference>
<protein>
    <submittedName>
        <fullName evidence="1">Anhydrase</fullName>
    </submittedName>
</protein>
<dbReference type="PANTHER" id="PTHR13061:SF56">
    <property type="entry name" value="PROTEIN YRDA"/>
    <property type="match status" value="1"/>
</dbReference>
<reference evidence="1 2" key="1">
    <citation type="submission" date="2014-04" db="EMBL/GenBank/DDBJ databases">
        <title>Draft genome sequence of Photobacterium halotolerans S2753: a solonamide, ngercheumicin and holomycin producer.</title>
        <authorList>
            <person name="Machado H.R."/>
            <person name="Gram L."/>
        </authorList>
    </citation>
    <scope>NUCLEOTIDE SEQUENCE [LARGE SCALE GENOMIC DNA]</scope>
    <source>
        <strain evidence="1 2">S2753</strain>
    </source>
</reference>